<protein>
    <recommendedName>
        <fullName evidence="6">NADH-quinone oxidoreductase subunit N</fullName>
        <ecNumber evidence="6">7.1.1.-</ecNumber>
    </recommendedName>
    <alternativeName>
        <fullName evidence="6">NADH dehydrogenase I subunit N</fullName>
    </alternativeName>
    <alternativeName>
        <fullName evidence="6">NDH-1 subunit N</fullName>
    </alternativeName>
</protein>
<keyword evidence="4 6" id="KW-1133">Transmembrane helix</keyword>
<keyword evidence="6" id="KW-0830">Ubiquinone</keyword>
<sequence>MFKPYDLYLLAPQISLVLLGLVVMAVDLFTKKRIVIAATALVGLIVPAAFTIAQVVTYSGPQTAFFKMLVVDQYSLFFEIIFLIIAAVIILASYDYIGKYVQADGEFYSLMLLSVVGMMFMASTGELISIYIALELTSFPLYIMAGLIRSDTKSSEAAVKYVLLGAMSSAILLYGFALLYGLTGTTDLQGLAHTFKSFTNGNLMVIVADVLVIAGFGFKISAVPFHMWAPDIYEGAPTPATAFFSVGSKAAGFAALIRVLVYGGLWQVDMVPLVVILSIVAVLTMTLGNFVAAVQTNIKRMMAYSSIAQAGYILVGVVGTVGMARTNQAAAATGTAAVLFFILVYVVTNLGAFSGIIALANMTGGERIDDFRGLWRRAPLLSVGTALCLLSLAGIPPVAGFFSKVFIFTSAWQLGQSWLVIIALLNSIVSVVYYGRIIKVMFFDEPQKEGRLVTSMSLGTSITLASAALLVLTVIVQLVINAANPAAFNLFASLVGR</sequence>
<dbReference type="HAMAP" id="MF_00445">
    <property type="entry name" value="NDH1_NuoN_1"/>
    <property type="match status" value="1"/>
</dbReference>
<feature type="transmembrane region" description="Helical" evidence="6">
    <location>
        <begin position="456"/>
        <end position="480"/>
    </location>
</feature>
<keyword evidence="5 6" id="KW-0472">Membrane</keyword>
<dbReference type="GO" id="GO:0012505">
    <property type="term" value="C:endomembrane system"/>
    <property type="evidence" value="ECO:0007669"/>
    <property type="project" value="UniProtKB-SubCell"/>
</dbReference>
<dbReference type="GO" id="GO:0048038">
    <property type="term" value="F:quinone binding"/>
    <property type="evidence" value="ECO:0007669"/>
    <property type="project" value="UniProtKB-KW"/>
</dbReference>
<feature type="transmembrane region" description="Helical" evidence="6">
    <location>
        <begin position="128"/>
        <end position="149"/>
    </location>
</feature>
<feature type="transmembrane region" description="Helical" evidence="6">
    <location>
        <begin position="161"/>
        <end position="183"/>
    </location>
</feature>
<feature type="transmembrane region" description="Helical" evidence="6">
    <location>
        <begin position="106"/>
        <end position="122"/>
    </location>
</feature>
<comment type="caution">
    <text evidence="9">The sequence shown here is derived from an EMBL/GenBank/DDBJ whole genome shotgun (WGS) entry which is preliminary data.</text>
</comment>
<dbReference type="PANTHER" id="PTHR22773">
    <property type="entry name" value="NADH DEHYDROGENASE"/>
    <property type="match status" value="1"/>
</dbReference>
<dbReference type="PRINTS" id="PR01434">
    <property type="entry name" value="NADHDHGNASE5"/>
</dbReference>
<dbReference type="Pfam" id="PF00361">
    <property type="entry name" value="Proton_antipo_M"/>
    <property type="match status" value="1"/>
</dbReference>
<feature type="domain" description="NADH:quinone oxidoreductase/Mrp antiporter transmembrane" evidence="8">
    <location>
        <begin position="126"/>
        <end position="428"/>
    </location>
</feature>
<dbReference type="EMBL" id="BIFQ01000001">
    <property type="protein sequence ID" value="GCE04021.1"/>
    <property type="molecule type" value="Genomic_DNA"/>
</dbReference>
<comment type="subunit">
    <text evidence="6">NDH-1 is composed of 14 different subunits. Subunits NuoA, H, J, K, L, M, N constitute the membrane sector of the complex.</text>
</comment>
<proteinExistence type="inferred from homology"/>
<dbReference type="AlphaFoldDB" id="A0A401ZAV8"/>
<keyword evidence="6" id="KW-1278">Translocase</keyword>
<evidence type="ECO:0000259" key="8">
    <source>
        <dbReference type="Pfam" id="PF00361"/>
    </source>
</evidence>
<keyword evidence="6" id="KW-0874">Quinone</keyword>
<feature type="transmembrane region" description="Helical" evidence="6">
    <location>
        <begin position="34"/>
        <end position="56"/>
    </location>
</feature>
<dbReference type="GO" id="GO:0005886">
    <property type="term" value="C:plasma membrane"/>
    <property type="evidence" value="ECO:0007669"/>
    <property type="project" value="UniProtKB-SubCell"/>
</dbReference>
<feature type="transmembrane region" description="Helical" evidence="6">
    <location>
        <begin position="336"/>
        <end position="359"/>
    </location>
</feature>
<feature type="transmembrane region" description="Helical" evidence="6">
    <location>
        <begin position="203"/>
        <end position="228"/>
    </location>
</feature>
<name>A0A401ZAV8_9CHLR</name>
<evidence type="ECO:0000256" key="1">
    <source>
        <dbReference type="ARBA" id="ARBA00004127"/>
    </source>
</evidence>
<feature type="transmembrane region" description="Helical" evidence="6">
    <location>
        <begin position="414"/>
        <end position="435"/>
    </location>
</feature>
<feature type="transmembrane region" description="Helical" evidence="6">
    <location>
        <begin position="273"/>
        <end position="294"/>
    </location>
</feature>
<feature type="transmembrane region" description="Helical" evidence="6">
    <location>
        <begin position="380"/>
        <end position="402"/>
    </location>
</feature>
<dbReference type="GO" id="GO:0042773">
    <property type="term" value="P:ATP synthesis coupled electron transport"/>
    <property type="evidence" value="ECO:0007669"/>
    <property type="project" value="InterPro"/>
</dbReference>
<evidence type="ECO:0000256" key="2">
    <source>
        <dbReference type="ARBA" id="ARBA00022475"/>
    </source>
</evidence>
<comment type="similarity">
    <text evidence="6">Belongs to the complex I subunit 2 family.</text>
</comment>
<dbReference type="InterPro" id="IPR010096">
    <property type="entry name" value="NADH-Q_OxRdtase_suN/2"/>
</dbReference>
<dbReference type="GO" id="GO:0008137">
    <property type="term" value="F:NADH dehydrogenase (ubiquinone) activity"/>
    <property type="evidence" value="ECO:0007669"/>
    <property type="project" value="InterPro"/>
</dbReference>
<evidence type="ECO:0000256" key="7">
    <source>
        <dbReference type="RuleBase" id="RU000320"/>
    </source>
</evidence>
<reference evidence="10" key="1">
    <citation type="submission" date="2018-12" db="EMBL/GenBank/DDBJ databases">
        <title>Tengunoibacter tsumagoiensis gen. nov., sp. nov., Dictyobacter kobayashii sp. nov., D. alpinus sp. nov., and D. joshuensis sp. nov. and description of Dictyobacteraceae fam. nov. within the order Ktedonobacterales isolated from Tengu-no-mugimeshi.</title>
        <authorList>
            <person name="Wang C.M."/>
            <person name="Zheng Y."/>
            <person name="Sakai Y."/>
            <person name="Toyoda A."/>
            <person name="Minakuchi Y."/>
            <person name="Abe K."/>
            <person name="Yokota A."/>
            <person name="Yabe S."/>
        </authorList>
    </citation>
    <scope>NUCLEOTIDE SEQUENCE [LARGE SCALE GENOMIC DNA]</scope>
    <source>
        <strain evidence="10">S-27</strain>
    </source>
</reference>
<dbReference type="EC" id="7.1.1.-" evidence="6"/>
<evidence type="ECO:0000256" key="4">
    <source>
        <dbReference type="ARBA" id="ARBA00022989"/>
    </source>
</evidence>
<dbReference type="OrthoDB" id="9807568at2"/>
<keyword evidence="10" id="KW-1185">Reference proteome</keyword>
<evidence type="ECO:0000256" key="3">
    <source>
        <dbReference type="ARBA" id="ARBA00022692"/>
    </source>
</evidence>
<feature type="transmembrane region" description="Helical" evidence="6">
    <location>
        <begin position="6"/>
        <end position="27"/>
    </location>
</feature>
<keyword evidence="3 6" id="KW-0812">Transmembrane</keyword>
<dbReference type="Proteomes" id="UP000287224">
    <property type="component" value="Unassembled WGS sequence"/>
</dbReference>
<organism evidence="9 10">
    <name type="scientific">Dictyobacter aurantiacus</name>
    <dbReference type="NCBI Taxonomy" id="1936993"/>
    <lineage>
        <taxon>Bacteria</taxon>
        <taxon>Bacillati</taxon>
        <taxon>Chloroflexota</taxon>
        <taxon>Ktedonobacteria</taxon>
        <taxon>Ktedonobacterales</taxon>
        <taxon>Dictyobacteraceae</taxon>
        <taxon>Dictyobacter</taxon>
    </lineage>
</organism>
<accession>A0A401ZAV8</accession>
<feature type="transmembrane region" description="Helical" evidence="6">
    <location>
        <begin position="240"/>
        <end position="261"/>
    </location>
</feature>
<evidence type="ECO:0000313" key="10">
    <source>
        <dbReference type="Proteomes" id="UP000287224"/>
    </source>
</evidence>
<evidence type="ECO:0000313" key="9">
    <source>
        <dbReference type="EMBL" id="GCE04021.1"/>
    </source>
</evidence>
<evidence type="ECO:0000256" key="6">
    <source>
        <dbReference type="HAMAP-Rule" id="MF_00445"/>
    </source>
</evidence>
<comment type="subcellular location">
    <subcellularLocation>
        <location evidence="6">Cell membrane</location>
        <topology evidence="6">Multi-pass membrane protein</topology>
    </subcellularLocation>
    <subcellularLocation>
        <location evidence="1">Endomembrane system</location>
        <topology evidence="1">Multi-pass membrane protein</topology>
    </subcellularLocation>
    <subcellularLocation>
        <location evidence="7">Membrane</location>
        <topology evidence="7">Multi-pass membrane protein</topology>
    </subcellularLocation>
</comment>
<dbReference type="NCBIfam" id="TIGR01770">
    <property type="entry name" value="NDH_I_N"/>
    <property type="match status" value="1"/>
</dbReference>
<evidence type="ECO:0000256" key="5">
    <source>
        <dbReference type="ARBA" id="ARBA00023136"/>
    </source>
</evidence>
<gene>
    <name evidence="6" type="primary">nuoN</name>
    <name evidence="9" type="ORF">KDAU_13500</name>
</gene>
<comment type="catalytic activity">
    <reaction evidence="6">
        <text>a quinone + NADH + 5 H(+)(in) = a quinol + NAD(+) + 4 H(+)(out)</text>
        <dbReference type="Rhea" id="RHEA:57888"/>
        <dbReference type="ChEBI" id="CHEBI:15378"/>
        <dbReference type="ChEBI" id="CHEBI:24646"/>
        <dbReference type="ChEBI" id="CHEBI:57540"/>
        <dbReference type="ChEBI" id="CHEBI:57945"/>
        <dbReference type="ChEBI" id="CHEBI:132124"/>
    </reaction>
</comment>
<comment type="function">
    <text evidence="6">NDH-1 shuttles electrons from NADH, via FMN and iron-sulfur (Fe-S) centers, to quinones in the respiratory chain. The immediate electron acceptor for the enzyme in this species is believed to be ubiquinone. Couples the redox reaction to proton translocation (for every two electrons transferred, four hydrogen ions are translocated across the cytoplasmic membrane), and thus conserves the redox energy in a proton gradient.</text>
</comment>
<keyword evidence="6" id="KW-0520">NAD</keyword>
<dbReference type="RefSeq" id="WP_126595217.1">
    <property type="nucleotide sequence ID" value="NZ_BIFQ01000001.1"/>
</dbReference>
<dbReference type="InterPro" id="IPR001750">
    <property type="entry name" value="ND/Mrp_TM"/>
</dbReference>
<feature type="transmembrane region" description="Helical" evidence="6">
    <location>
        <begin position="76"/>
        <end position="94"/>
    </location>
</feature>
<feature type="transmembrane region" description="Helical" evidence="6">
    <location>
        <begin position="301"/>
        <end position="324"/>
    </location>
</feature>
<keyword evidence="2 6" id="KW-1003">Cell membrane</keyword>
<dbReference type="GO" id="GO:0050136">
    <property type="term" value="F:NADH dehydrogenase (quinone) (non-electrogenic) activity"/>
    <property type="evidence" value="ECO:0007669"/>
    <property type="project" value="UniProtKB-UniRule"/>
</dbReference>
<keyword evidence="6" id="KW-0813">Transport</keyword>